<dbReference type="Proteomes" id="UP001497535">
    <property type="component" value="Unassembled WGS sequence"/>
</dbReference>
<reference evidence="1" key="1">
    <citation type="submission" date="2023-11" db="EMBL/GenBank/DDBJ databases">
        <authorList>
            <person name="Poullet M."/>
        </authorList>
    </citation>
    <scope>NUCLEOTIDE SEQUENCE</scope>
    <source>
        <strain evidence="1">E1834</strain>
    </source>
</reference>
<comment type="caution">
    <text evidence="1">The sequence shown here is derived from an EMBL/GenBank/DDBJ whole genome shotgun (WGS) entry which is preliminary data.</text>
</comment>
<evidence type="ECO:0000313" key="2">
    <source>
        <dbReference type="Proteomes" id="UP001497535"/>
    </source>
</evidence>
<evidence type="ECO:0000313" key="1">
    <source>
        <dbReference type="EMBL" id="CAK5039732.1"/>
    </source>
</evidence>
<protein>
    <submittedName>
        <fullName evidence="1">Uncharacterized protein</fullName>
    </submittedName>
</protein>
<name>A0ACB0YBH6_MELEN</name>
<gene>
    <name evidence="1" type="ORF">MENTE1834_LOCUS10021</name>
</gene>
<dbReference type="EMBL" id="CAVMJV010000009">
    <property type="protein sequence ID" value="CAK5039732.1"/>
    <property type="molecule type" value="Genomic_DNA"/>
</dbReference>
<accession>A0ACB0YBH6</accession>
<organism evidence="1 2">
    <name type="scientific">Meloidogyne enterolobii</name>
    <name type="common">Root-knot nematode worm</name>
    <name type="synonym">Meloidogyne mayaguensis</name>
    <dbReference type="NCBI Taxonomy" id="390850"/>
    <lineage>
        <taxon>Eukaryota</taxon>
        <taxon>Metazoa</taxon>
        <taxon>Ecdysozoa</taxon>
        <taxon>Nematoda</taxon>
        <taxon>Chromadorea</taxon>
        <taxon>Rhabditida</taxon>
        <taxon>Tylenchina</taxon>
        <taxon>Tylenchomorpha</taxon>
        <taxon>Tylenchoidea</taxon>
        <taxon>Meloidogynidae</taxon>
        <taxon>Meloidogyninae</taxon>
        <taxon>Meloidogyne</taxon>
    </lineage>
</organism>
<keyword evidence="2" id="KW-1185">Reference proteome</keyword>
<sequence length="87" mass="10275">MFNNFYSLIFIFVTLSHHWHSTHTFGITQGMQQNKRINNNLFIRQNVDIESCVNLNGNIQLFELLDRMCALCTDMLYLRSASKENCR</sequence>
<proteinExistence type="predicted"/>